<dbReference type="AlphaFoldDB" id="A0A0B2UYJ2"/>
<evidence type="ECO:0000259" key="4">
    <source>
        <dbReference type="Pfam" id="PF09336"/>
    </source>
</evidence>
<evidence type="ECO:0000313" key="6">
    <source>
        <dbReference type="EMBL" id="KHN74162.1"/>
    </source>
</evidence>
<feature type="domain" description="Spastin/Vps4 C-terminal" evidence="4">
    <location>
        <begin position="80"/>
        <end position="110"/>
    </location>
</feature>
<evidence type="ECO:0000256" key="3">
    <source>
        <dbReference type="ARBA" id="ARBA00022840"/>
    </source>
</evidence>
<evidence type="ECO:0000256" key="2">
    <source>
        <dbReference type="ARBA" id="ARBA00022741"/>
    </source>
</evidence>
<dbReference type="InterPro" id="IPR015415">
    <property type="entry name" value="Spast_Vps4_C"/>
</dbReference>
<dbReference type="GO" id="GO:0016887">
    <property type="term" value="F:ATP hydrolysis activity"/>
    <property type="evidence" value="ECO:0007669"/>
    <property type="project" value="TreeGrafter"/>
</dbReference>
<dbReference type="STRING" id="6265.A0A0B2UYJ2"/>
<keyword evidence="3" id="KW-0067">ATP-binding</keyword>
<comment type="caution">
    <text evidence="6">The sequence shown here is derived from an EMBL/GenBank/DDBJ whole genome shotgun (WGS) entry which is preliminary data.</text>
</comment>
<dbReference type="GO" id="GO:0005524">
    <property type="term" value="F:ATP binding"/>
    <property type="evidence" value="ECO:0007669"/>
    <property type="project" value="UniProtKB-KW"/>
</dbReference>
<dbReference type="EMBL" id="JPKZ01002964">
    <property type="protein sequence ID" value="KHN74162.1"/>
    <property type="molecule type" value="Genomic_DNA"/>
</dbReference>
<feature type="domain" description="AAA ATPase AAA+ lid" evidence="5">
    <location>
        <begin position="111"/>
        <end position="145"/>
    </location>
</feature>
<keyword evidence="7" id="KW-1185">Reference proteome</keyword>
<keyword evidence="2" id="KW-0547">Nucleotide-binding</keyword>
<dbReference type="OrthoDB" id="29072at2759"/>
<accession>A0A0B2UYJ2</accession>
<dbReference type="InterPro" id="IPR041569">
    <property type="entry name" value="AAA_lid_3"/>
</dbReference>
<evidence type="ECO:0000313" key="7">
    <source>
        <dbReference type="Proteomes" id="UP000031036"/>
    </source>
</evidence>
<comment type="similarity">
    <text evidence="1">Belongs to the AAA ATPase family.</text>
</comment>
<dbReference type="GO" id="GO:0016197">
    <property type="term" value="P:endosomal transport"/>
    <property type="evidence" value="ECO:0007669"/>
    <property type="project" value="TreeGrafter"/>
</dbReference>
<dbReference type="Gene3D" id="1.10.8.60">
    <property type="match status" value="2"/>
</dbReference>
<organism evidence="6 7">
    <name type="scientific">Toxocara canis</name>
    <name type="common">Canine roundworm</name>
    <dbReference type="NCBI Taxonomy" id="6265"/>
    <lineage>
        <taxon>Eukaryota</taxon>
        <taxon>Metazoa</taxon>
        <taxon>Ecdysozoa</taxon>
        <taxon>Nematoda</taxon>
        <taxon>Chromadorea</taxon>
        <taxon>Rhabditida</taxon>
        <taxon>Spirurina</taxon>
        <taxon>Ascaridomorpha</taxon>
        <taxon>Ascaridoidea</taxon>
        <taxon>Toxocaridae</taxon>
        <taxon>Toxocara</taxon>
    </lineage>
</organism>
<feature type="domain" description="AAA ATPase AAA+ lid" evidence="5">
    <location>
        <begin position="23"/>
        <end position="61"/>
    </location>
</feature>
<reference evidence="6 7" key="1">
    <citation type="submission" date="2014-11" db="EMBL/GenBank/DDBJ databases">
        <title>Genetic blueprint of the zoonotic pathogen Toxocara canis.</title>
        <authorList>
            <person name="Zhu X.-Q."/>
            <person name="Korhonen P.K."/>
            <person name="Cai H."/>
            <person name="Young N.D."/>
            <person name="Nejsum P."/>
            <person name="von Samson-Himmelstjerna G."/>
            <person name="Boag P.R."/>
            <person name="Tan P."/>
            <person name="Li Q."/>
            <person name="Min J."/>
            <person name="Yang Y."/>
            <person name="Wang X."/>
            <person name="Fang X."/>
            <person name="Hall R.S."/>
            <person name="Hofmann A."/>
            <person name="Sternberg P.W."/>
            <person name="Jex A.R."/>
            <person name="Gasser R.B."/>
        </authorList>
    </citation>
    <scope>NUCLEOTIDE SEQUENCE [LARGE SCALE GENOMIC DNA]</scope>
    <source>
        <strain evidence="6">PN_DK_2014</strain>
    </source>
</reference>
<gene>
    <name evidence="6" type="primary">Vps4b</name>
    <name evidence="6" type="ORF">Tcan_18840</name>
</gene>
<dbReference type="Pfam" id="PF09336">
    <property type="entry name" value="Vps4_C"/>
    <property type="match status" value="2"/>
</dbReference>
<feature type="domain" description="Spastin/Vps4 C-terminal" evidence="4">
    <location>
        <begin position="164"/>
        <end position="224"/>
    </location>
</feature>
<name>A0A0B2UYJ2_TOXCA</name>
<evidence type="ECO:0000256" key="1">
    <source>
        <dbReference type="ARBA" id="ARBA00006914"/>
    </source>
</evidence>
<dbReference type="InterPro" id="IPR050304">
    <property type="entry name" value="MT-severing_AAA_ATPase"/>
</dbReference>
<dbReference type="Proteomes" id="UP000031036">
    <property type="component" value="Unassembled WGS sequence"/>
</dbReference>
<evidence type="ECO:0000259" key="5">
    <source>
        <dbReference type="Pfam" id="PF17862"/>
    </source>
</evidence>
<protein>
    <submittedName>
        <fullName evidence="6">Vacuolar protein sorting-associated protein 4B</fullName>
    </submittedName>
</protein>
<dbReference type="FunFam" id="1.10.8.60:FF:000015">
    <property type="entry name" value="vacuolar protein sorting-associated protein 4A"/>
    <property type="match status" value="2"/>
</dbReference>
<proteinExistence type="inferred from homology"/>
<dbReference type="PANTHER" id="PTHR23074:SF83">
    <property type="entry name" value="VACUOLAR PROTEIN SORTING-ASSOCIATED PROTEIN 4A"/>
    <property type="match status" value="1"/>
</dbReference>
<dbReference type="PANTHER" id="PTHR23074">
    <property type="entry name" value="AAA DOMAIN-CONTAINING"/>
    <property type="match status" value="1"/>
</dbReference>
<dbReference type="GO" id="GO:0007033">
    <property type="term" value="P:vacuole organization"/>
    <property type="evidence" value="ECO:0007669"/>
    <property type="project" value="TreeGrafter"/>
</dbReference>
<dbReference type="Pfam" id="PF17862">
    <property type="entry name" value="AAA_lid_3"/>
    <property type="match status" value="2"/>
</dbReference>
<sequence length="227" mass="25095">MNARKDMFKLHVGNHTAHSLTEEDFKTLAERTEGFSGYDISIVVREALMQPVRKVQTATHFKYISGPSRSDPSVIVHDLLTPCSPGDRGAMAMSFMDVPSDKLAEPVISMTLAERTEGFSGYDISIVVREALMQPVRKVQTATHFKYISGPSRSDPSVIVHDLLTPCSPGDRGAMAMSFMDVPSDKLAEPVISMNDMLRSLRSTKPTVNKNDLDKLLQFTKDFGQEG</sequence>